<evidence type="ECO:0000313" key="5">
    <source>
        <dbReference type="EMBL" id="OWR04684.1"/>
    </source>
</evidence>
<evidence type="ECO:0000256" key="2">
    <source>
        <dbReference type="PIRSR" id="PIRSR605511-1"/>
    </source>
</evidence>
<evidence type="ECO:0000313" key="6">
    <source>
        <dbReference type="Proteomes" id="UP000197446"/>
    </source>
</evidence>
<comment type="caution">
    <text evidence="5">The sequence shown here is derived from an EMBL/GenBank/DDBJ whole genome shotgun (WGS) entry which is preliminary data.</text>
</comment>
<dbReference type="GO" id="GO:0005509">
    <property type="term" value="F:calcium ion binding"/>
    <property type="evidence" value="ECO:0007669"/>
    <property type="project" value="TreeGrafter"/>
</dbReference>
<dbReference type="SUPFAM" id="SSF63829">
    <property type="entry name" value="Calcium-dependent phosphotriesterase"/>
    <property type="match status" value="1"/>
</dbReference>
<dbReference type="InterPro" id="IPR011042">
    <property type="entry name" value="6-blade_b-propeller_TolB-like"/>
</dbReference>
<dbReference type="AlphaFoldDB" id="A0A254NAN5"/>
<dbReference type="PANTHER" id="PTHR10907">
    <property type="entry name" value="REGUCALCIN"/>
    <property type="match status" value="1"/>
</dbReference>
<evidence type="ECO:0000256" key="1">
    <source>
        <dbReference type="ARBA" id="ARBA00008853"/>
    </source>
</evidence>
<feature type="binding site" evidence="3">
    <location>
        <position position="207"/>
    </location>
    <ligand>
        <name>a divalent metal cation</name>
        <dbReference type="ChEBI" id="CHEBI:60240"/>
    </ligand>
</feature>
<dbReference type="InterPro" id="IPR013658">
    <property type="entry name" value="SGL"/>
</dbReference>
<accession>A0A254NAN5</accession>
<dbReference type="OrthoDB" id="9775406at2"/>
<protein>
    <submittedName>
        <fullName evidence="5">Gluconolactonase</fullName>
    </submittedName>
</protein>
<evidence type="ECO:0000256" key="3">
    <source>
        <dbReference type="PIRSR" id="PIRSR605511-2"/>
    </source>
</evidence>
<keyword evidence="3" id="KW-0862">Zinc</keyword>
<name>A0A254NAN5_9BURK</name>
<dbReference type="PRINTS" id="PR01790">
    <property type="entry name" value="SMP30FAMILY"/>
</dbReference>
<feature type="binding site" evidence="3">
    <location>
        <position position="102"/>
    </location>
    <ligand>
        <name>substrate</name>
    </ligand>
</feature>
<reference evidence="5 6" key="1">
    <citation type="journal article" date="2007" name="Int. J. Syst. Evol. Microbiol.">
        <title>Description of Pelomonas aquatica sp. nov. and Pelomonas puraquae sp. nov., isolated from industrial and haemodialysis water.</title>
        <authorList>
            <person name="Gomila M."/>
            <person name="Bowien B."/>
            <person name="Falsen E."/>
            <person name="Moore E.R."/>
            <person name="Lalucat J."/>
        </authorList>
    </citation>
    <scope>NUCLEOTIDE SEQUENCE [LARGE SCALE GENOMIC DNA]</scope>
    <source>
        <strain evidence="5 6">CCUG 52769</strain>
    </source>
</reference>
<feature type="binding site" evidence="3">
    <location>
        <position position="19"/>
    </location>
    <ligand>
        <name>a divalent metal cation</name>
        <dbReference type="ChEBI" id="CHEBI:60240"/>
    </ligand>
</feature>
<dbReference type="EMBL" id="NISI01000002">
    <property type="protein sequence ID" value="OWR04684.1"/>
    <property type="molecule type" value="Genomic_DNA"/>
</dbReference>
<dbReference type="PANTHER" id="PTHR10907:SF47">
    <property type="entry name" value="REGUCALCIN"/>
    <property type="match status" value="1"/>
</dbReference>
<gene>
    <name evidence="5" type="ORF">CDO81_08890</name>
</gene>
<dbReference type="Proteomes" id="UP000197446">
    <property type="component" value="Unassembled WGS sequence"/>
</dbReference>
<dbReference type="Pfam" id="PF08450">
    <property type="entry name" value="SGL"/>
    <property type="match status" value="1"/>
</dbReference>
<feature type="binding site" evidence="3">
    <location>
        <position position="148"/>
    </location>
    <ligand>
        <name>a divalent metal cation</name>
        <dbReference type="ChEBI" id="CHEBI:60240"/>
    </ligand>
</feature>
<organism evidence="5 6">
    <name type="scientific">Roseateles puraquae</name>
    <dbReference type="NCBI Taxonomy" id="431059"/>
    <lineage>
        <taxon>Bacteria</taxon>
        <taxon>Pseudomonadati</taxon>
        <taxon>Pseudomonadota</taxon>
        <taxon>Betaproteobacteria</taxon>
        <taxon>Burkholderiales</taxon>
        <taxon>Sphaerotilaceae</taxon>
        <taxon>Roseateles</taxon>
    </lineage>
</organism>
<dbReference type="RefSeq" id="WP_088482818.1">
    <property type="nucleotide sequence ID" value="NZ_NISI01000002.1"/>
</dbReference>
<comment type="cofactor">
    <cofactor evidence="3">
        <name>Zn(2+)</name>
        <dbReference type="ChEBI" id="CHEBI:29105"/>
    </cofactor>
    <text evidence="3">Binds 1 divalent metal cation per subunit.</text>
</comment>
<dbReference type="GO" id="GO:0019853">
    <property type="term" value="P:L-ascorbic acid biosynthetic process"/>
    <property type="evidence" value="ECO:0007669"/>
    <property type="project" value="TreeGrafter"/>
</dbReference>
<dbReference type="Gene3D" id="2.120.10.30">
    <property type="entry name" value="TolB, C-terminal domain"/>
    <property type="match status" value="1"/>
</dbReference>
<evidence type="ECO:0000259" key="4">
    <source>
        <dbReference type="Pfam" id="PF08450"/>
    </source>
</evidence>
<dbReference type="GO" id="GO:0004341">
    <property type="term" value="F:gluconolactonase activity"/>
    <property type="evidence" value="ECO:0007669"/>
    <property type="project" value="TreeGrafter"/>
</dbReference>
<proteinExistence type="inferred from homology"/>
<sequence length="300" mass="32499">MALTHDIQPLGTHRCLLGESPLWHPDEAQLYCVDIPGRQVLRWRAGADAPDVFPQDAEPGCIAARVGGGLVVARRDGLWALDTQTGATSPLAAPPYDPQRQRYNDGKPDAVGRFWVGTLSDAREPEASLYRIGSQGAEPQIDGIVTANGLAWSPDGRVLYRSDTKAHTVWCHDFDVSTGRVGTGRVFAQFTPRAPEQPLSTYGGRPDGAAVDESGAYWVAMFEGARLLRYAPSGELLEDIALPVRCPTMPCFGGEDRRTLFITTARDKRPADELAREPWAGAVLTLRVDVPGLPAARCAL</sequence>
<comment type="similarity">
    <text evidence="1">Belongs to the SMP-30/CGR1 family.</text>
</comment>
<keyword evidence="6" id="KW-1185">Reference proteome</keyword>
<feature type="binding site" evidence="3">
    <location>
        <position position="104"/>
    </location>
    <ligand>
        <name>substrate</name>
    </ligand>
</feature>
<dbReference type="InterPro" id="IPR005511">
    <property type="entry name" value="SMP-30"/>
</dbReference>
<feature type="domain" description="SMP-30/Gluconolactonase/LRE-like region" evidence="4">
    <location>
        <begin position="17"/>
        <end position="266"/>
    </location>
</feature>
<feature type="active site" description="Proton donor/acceptor" evidence="2">
    <location>
        <position position="207"/>
    </location>
</feature>
<keyword evidence="3" id="KW-0479">Metal-binding</keyword>